<dbReference type="InterPro" id="IPR019734">
    <property type="entry name" value="TPR_rpt"/>
</dbReference>
<keyword evidence="3" id="KW-0677">Repeat</keyword>
<dbReference type="GeneID" id="108435547"/>
<reference evidence="8" key="3">
    <citation type="submission" date="2025-09" db="UniProtKB">
        <authorList>
            <consortium name="Ensembl"/>
        </authorList>
    </citation>
    <scope>IDENTIFICATION</scope>
</reference>
<evidence type="ECO:0000256" key="1">
    <source>
        <dbReference type="ARBA" id="ARBA00004496"/>
    </source>
</evidence>
<reference evidence="8" key="2">
    <citation type="submission" date="2025-08" db="UniProtKB">
        <authorList>
            <consortium name="Ensembl"/>
        </authorList>
    </citation>
    <scope>IDENTIFICATION</scope>
</reference>
<dbReference type="SUPFAM" id="SSF48452">
    <property type="entry name" value="TPR-like"/>
    <property type="match status" value="2"/>
</dbReference>
<protein>
    <recommendedName>
        <fullName evidence="5">Tetratricopeptide repeat protein 29</fullName>
    </recommendedName>
</protein>
<dbReference type="GO" id="GO:0005737">
    <property type="term" value="C:cytoplasm"/>
    <property type="evidence" value="ECO:0007669"/>
    <property type="project" value="UniProtKB-SubCell"/>
</dbReference>
<gene>
    <name evidence="8" type="primary">TTC29</name>
</gene>
<accession>A0AAR2LZL8</accession>
<dbReference type="Ensembl" id="ENSPNAT00000066778.1">
    <property type="protein sequence ID" value="ENSPNAP00000080112.1"/>
    <property type="gene ID" value="ENSPNAG00000024702.2"/>
</dbReference>
<dbReference type="Pfam" id="PF13181">
    <property type="entry name" value="TPR_8"/>
    <property type="match status" value="2"/>
</dbReference>
<sequence>MASAVLPRQKTRFLPAIDQRAAPNNNKLLHKSRLKEKSELPDPDFPENEKSQTTTITEDDIARFQKPVHQNLCVSMLREGFHRSFEEFFSLLQRWKASRLVAGEDSALWQQRPLEEQPHKLETLKELLTRAESAERSNQYVEVYENYLALAKFFSEPDDRWLQHHFYKLSLLSARKVKMDSGKREAEANAHIGQLYLEQGDLELAQEHYEMFHHLAVGRSWQDESGCPLLSRACEGLWRVYTLQAQRHLQNKDYSPAIQILTKAYDMAKQAGDKKIEGEAAYRVALAYQSLGDHRTAKQFLNTFVEISTALEDTASVGRAYKAIAQSLESEGKLNETIQYLQKYAEISEEINQDQGLQDACMCLGSIQSSRGEYVSACEYFIRAYAIACDLGSVPLLQKAQVSLGITRAHSMLRTYSSLVANNEPQSLLTLIRWKETREEFHKPPCACVTHTYHTHTHKTSLSQW</sequence>
<dbReference type="InterPro" id="IPR011990">
    <property type="entry name" value="TPR-like_helical_dom_sf"/>
</dbReference>
<comment type="function">
    <text evidence="6">Axonemal protein which is implicated in axonemal and/or peri-axonemal structure assembly and regulates flagellum assembly and beating and therefore sperm motility.</text>
</comment>
<dbReference type="PANTHER" id="PTHR46630">
    <property type="entry name" value="TETRATRICOPEPTIDE REPEAT PROTEIN 29"/>
    <property type="match status" value="1"/>
</dbReference>
<dbReference type="AlphaFoldDB" id="A0AAR2LZL8"/>
<dbReference type="Gene3D" id="1.25.40.10">
    <property type="entry name" value="Tetratricopeptide repeat domain"/>
    <property type="match status" value="2"/>
</dbReference>
<evidence type="ECO:0000256" key="5">
    <source>
        <dbReference type="ARBA" id="ARBA00040665"/>
    </source>
</evidence>
<feature type="region of interest" description="Disordered" evidence="7">
    <location>
        <begin position="15"/>
        <end position="53"/>
    </location>
</feature>
<evidence type="ECO:0000256" key="4">
    <source>
        <dbReference type="ARBA" id="ARBA00022803"/>
    </source>
</evidence>
<keyword evidence="9" id="KW-1185">Reference proteome</keyword>
<comment type="subcellular location">
    <subcellularLocation>
        <location evidence="1">Cytoplasm</location>
    </subcellularLocation>
</comment>
<keyword evidence="2" id="KW-0963">Cytoplasm</keyword>
<dbReference type="GO" id="GO:0036126">
    <property type="term" value="C:sperm flagellum"/>
    <property type="evidence" value="ECO:0007669"/>
    <property type="project" value="TreeGrafter"/>
</dbReference>
<dbReference type="PANTHER" id="PTHR46630:SF1">
    <property type="entry name" value="TETRATRICOPEPTIDE REPEAT PROTEIN 29"/>
    <property type="match status" value="1"/>
</dbReference>
<dbReference type="GeneTree" id="ENSGT00390000008611"/>
<dbReference type="GO" id="GO:0003341">
    <property type="term" value="P:cilium movement"/>
    <property type="evidence" value="ECO:0007669"/>
    <property type="project" value="TreeGrafter"/>
</dbReference>
<organism evidence="8 9">
    <name type="scientific">Pygocentrus nattereri</name>
    <name type="common">Red-bellied piranha</name>
    <dbReference type="NCBI Taxonomy" id="42514"/>
    <lineage>
        <taxon>Eukaryota</taxon>
        <taxon>Metazoa</taxon>
        <taxon>Chordata</taxon>
        <taxon>Craniata</taxon>
        <taxon>Vertebrata</taxon>
        <taxon>Euteleostomi</taxon>
        <taxon>Actinopterygii</taxon>
        <taxon>Neopterygii</taxon>
        <taxon>Teleostei</taxon>
        <taxon>Ostariophysi</taxon>
        <taxon>Characiformes</taxon>
        <taxon>Characoidei</taxon>
        <taxon>Pygocentrus</taxon>
    </lineage>
</organism>
<dbReference type="Proteomes" id="UP001501920">
    <property type="component" value="Chromosome 9"/>
</dbReference>
<dbReference type="SMART" id="SM00028">
    <property type="entry name" value="TPR"/>
    <property type="match status" value="5"/>
</dbReference>
<evidence type="ECO:0000256" key="7">
    <source>
        <dbReference type="SAM" id="MobiDB-lite"/>
    </source>
</evidence>
<evidence type="ECO:0000256" key="6">
    <source>
        <dbReference type="ARBA" id="ARBA00044739"/>
    </source>
</evidence>
<evidence type="ECO:0000313" key="8">
    <source>
        <dbReference type="Ensembl" id="ENSPNAP00000080112.1"/>
    </source>
</evidence>
<evidence type="ECO:0000256" key="2">
    <source>
        <dbReference type="ARBA" id="ARBA00022490"/>
    </source>
</evidence>
<dbReference type="RefSeq" id="XP_017566940.1">
    <property type="nucleotide sequence ID" value="XM_017711451.2"/>
</dbReference>
<evidence type="ECO:0000313" key="9">
    <source>
        <dbReference type="Proteomes" id="UP001501920"/>
    </source>
</evidence>
<dbReference type="CTD" id="83894"/>
<name>A0AAR2LZL8_PYGNA</name>
<dbReference type="InterPro" id="IPR051476">
    <property type="entry name" value="Bac_ResReg_Asp_Phosphatase"/>
</dbReference>
<proteinExistence type="predicted"/>
<keyword evidence="4" id="KW-0802">TPR repeat</keyword>
<evidence type="ECO:0000256" key="3">
    <source>
        <dbReference type="ARBA" id="ARBA00022737"/>
    </source>
</evidence>
<reference evidence="8 9" key="1">
    <citation type="submission" date="2020-10" db="EMBL/GenBank/DDBJ databases">
        <title>Pygocentrus nattereri (red-bellied piranha) genome, fPygNat1, primary haplotype.</title>
        <authorList>
            <person name="Myers G."/>
            <person name="Meyer A."/>
            <person name="Karagic N."/>
            <person name="Pippel M."/>
            <person name="Winkler S."/>
            <person name="Tracey A."/>
            <person name="Wood J."/>
            <person name="Formenti G."/>
            <person name="Howe K."/>
            <person name="Fedrigo O."/>
            <person name="Jarvis E.D."/>
        </authorList>
    </citation>
    <scope>NUCLEOTIDE SEQUENCE [LARGE SCALE GENOMIC DNA]</scope>
</reference>